<proteinExistence type="predicted"/>
<dbReference type="Gene3D" id="3.40.50.2000">
    <property type="entry name" value="Glycogen Phosphorylase B"/>
    <property type="match status" value="2"/>
</dbReference>
<dbReference type="Pfam" id="PF00534">
    <property type="entry name" value="Glycos_transf_1"/>
    <property type="match status" value="1"/>
</dbReference>
<evidence type="ECO:0000313" key="3">
    <source>
        <dbReference type="EMBL" id="MEC5423404.1"/>
    </source>
</evidence>
<dbReference type="InterPro" id="IPR028098">
    <property type="entry name" value="Glyco_trans_4-like_N"/>
</dbReference>
<dbReference type="EMBL" id="JARZFX010000002">
    <property type="protein sequence ID" value="MEC5423404.1"/>
    <property type="molecule type" value="Genomic_DNA"/>
</dbReference>
<gene>
    <name evidence="3" type="ORF">QGM71_07830</name>
</gene>
<comment type="caution">
    <text evidence="3">The sequence shown here is derived from an EMBL/GenBank/DDBJ whole genome shotgun (WGS) entry which is preliminary data.</text>
</comment>
<dbReference type="InterPro" id="IPR001296">
    <property type="entry name" value="Glyco_trans_1"/>
</dbReference>
<organism evidence="3 4">
    <name type="scientific">Virgibacillus tibetensis</name>
    <dbReference type="NCBI Taxonomy" id="3042313"/>
    <lineage>
        <taxon>Bacteria</taxon>
        <taxon>Bacillati</taxon>
        <taxon>Bacillota</taxon>
        <taxon>Bacilli</taxon>
        <taxon>Bacillales</taxon>
        <taxon>Bacillaceae</taxon>
        <taxon>Virgibacillus</taxon>
    </lineage>
</organism>
<dbReference type="RefSeq" id="WP_327606955.1">
    <property type="nucleotide sequence ID" value="NZ_JARZFX010000002.1"/>
</dbReference>
<reference evidence="3 4" key="1">
    <citation type="journal article" date="2024" name="Int. J. Syst. Evol. Microbiol.">
        <title>Virgibacillus tibetensis sp. nov., isolated from salt lake on the Tibetan Plateau of China.</title>
        <authorList>
            <person name="Phurbu D."/>
            <person name="Liu Z.-X."/>
            <person name="Wang R."/>
            <person name="Zheng Y.-Y."/>
            <person name="Liu H.-C."/>
            <person name="Zhou Y.-G."/>
            <person name="Yu Y.-J."/>
            <person name="Li A.-H."/>
        </authorList>
    </citation>
    <scope>NUCLEOTIDE SEQUENCE [LARGE SCALE GENOMIC DNA]</scope>
    <source>
        <strain evidence="3 4">C22-A2</strain>
    </source>
</reference>
<dbReference type="Proteomes" id="UP001335737">
    <property type="component" value="Unassembled WGS sequence"/>
</dbReference>
<evidence type="ECO:0000259" key="2">
    <source>
        <dbReference type="Pfam" id="PF13439"/>
    </source>
</evidence>
<evidence type="ECO:0000259" key="1">
    <source>
        <dbReference type="Pfam" id="PF00534"/>
    </source>
</evidence>
<evidence type="ECO:0000313" key="4">
    <source>
        <dbReference type="Proteomes" id="UP001335737"/>
    </source>
</evidence>
<sequence>MIKEKVYNIVILNHHANTPDSTGGGRHYDLTKKLSELGHNVTVLASSYDNKKREYRFDEDVKETRYNENFKFVSIKTKPAYTNSVGRFLNYVNYKKKASSYDNYNVNPDVIIASSVHPLAWDAGYKLSRKYNAKFIVEVRDLWPLSMYEDFTGIKKKVVFSYFESLEKKFYNLADAIITTAPYAYEYMEQKYGTDRKKVFHIPHGLDIEEFDKLAGTSEDNLPSELNEVLNDCFCVTYTGALSKSEGLSTFVESAKFLKDHEDIKLVVVGGGPEKTRLNKIIKENKLDNVLMVDSQSKNHIPLILKKSNLLICGLMEREAFKYGISKNKFYEYMAAEKPIIFASNVRGSLITKANAGITIEPDKPEKLKETILHIYNNIDTLGREFAKNGRAYVEEHHTVQIITESFLEVISNSKKQ</sequence>
<dbReference type="PANTHER" id="PTHR12526">
    <property type="entry name" value="GLYCOSYLTRANSFERASE"/>
    <property type="match status" value="1"/>
</dbReference>
<feature type="domain" description="Glycosyltransferase subfamily 4-like N-terminal" evidence="2">
    <location>
        <begin position="28"/>
        <end position="209"/>
    </location>
</feature>
<accession>A0ABU6KDP3</accession>
<dbReference type="PANTHER" id="PTHR12526:SF622">
    <property type="entry name" value="GLYCOSYLTRANSFERASE (GROUP I)"/>
    <property type="match status" value="1"/>
</dbReference>
<dbReference type="Pfam" id="PF13439">
    <property type="entry name" value="Glyco_transf_4"/>
    <property type="match status" value="1"/>
</dbReference>
<feature type="domain" description="Glycosyl transferase family 1" evidence="1">
    <location>
        <begin position="236"/>
        <end position="391"/>
    </location>
</feature>
<dbReference type="CDD" id="cd03794">
    <property type="entry name" value="GT4_WbuB-like"/>
    <property type="match status" value="1"/>
</dbReference>
<dbReference type="SUPFAM" id="SSF53756">
    <property type="entry name" value="UDP-Glycosyltransferase/glycogen phosphorylase"/>
    <property type="match status" value="1"/>
</dbReference>
<protein>
    <submittedName>
        <fullName evidence="3">Glycosyltransferase family 4 protein</fullName>
    </submittedName>
</protein>
<keyword evidence="4" id="KW-1185">Reference proteome</keyword>
<name>A0ABU6KDP3_9BACI</name>